<evidence type="ECO:0000313" key="3">
    <source>
        <dbReference type="Proteomes" id="UP001252243"/>
    </source>
</evidence>
<protein>
    <submittedName>
        <fullName evidence="2">Pimeloyl-ACP methyl ester carboxylesterase</fullName>
    </submittedName>
</protein>
<dbReference type="Pfam" id="PF00561">
    <property type="entry name" value="Abhydrolase_1"/>
    <property type="match status" value="1"/>
</dbReference>
<dbReference type="EMBL" id="JAVDVQ010000044">
    <property type="protein sequence ID" value="MDR7085053.1"/>
    <property type="molecule type" value="Genomic_DNA"/>
</dbReference>
<dbReference type="InterPro" id="IPR000073">
    <property type="entry name" value="AB_hydrolase_1"/>
</dbReference>
<accession>A0ABU1UIM3</accession>
<organism evidence="2 3">
    <name type="scientific">Arthrobacter ginsengisoli</name>
    <dbReference type="NCBI Taxonomy" id="1356565"/>
    <lineage>
        <taxon>Bacteria</taxon>
        <taxon>Bacillati</taxon>
        <taxon>Actinomycetota</taxon>
        <taxon>Actinomycetes</taxon>
        <taxon>Micrococcales</taxon>
        <taxon>Micrococcaceae</taxon>
        <taxon>Arthrobacter</taxon>
    </lineage>
</organism>
<keyword evidence="3" id="KW-1185">Reference proteome</keyword>
<dbReference type="SUPFAM" id="SSF53474">
    <property type="entry name" value="alpha/beta-Hydrolases"/>
    <property type="match status" value="1"/>
</dbReference>
<name>A0ABU1UIM3_9MICC</name>
<dbReference type="Gene3D" id="3.40.50.1820">
    <property type="entry name" value="alpha/beta hydrolase"/>
    <property type="match status" value="1"/>
</dbReference>
<sequence>MEPIRVVLLPGAVLPAQLAYGALIEALGPDVQAIAKDLDLYADDEPPPGWSLDTEIEGVLREADAQGWESFHLAGYSGGGAAALAVAAKHPQRLLSLALLEPAWAGTWDWSPAHAELWKAFDRLETLPPGQFMQDFQRLQVKPGVVLPPPAPGAPPPWMAKRPAGIAAFLRTFRSYDLDRGRLAAFDAPVLFVQGGLSNPDLFGDIAERLSAVFPDFRLEVFKGRHHFDPPHRIEPERLGQLLREHWDRAESRHHATIT</sequence>
<dbReference type="Proteomes" id="UP001252243">
    <property type="component" value="Unassembled WGS sequence"/>
</dbReference>
<evidence type="ECO:0000313" key="2">
    <source>
        <dbReference type="EMBL" id="MDR7085053.1"/>
    </source>
</evidence>
<proteinExistence type="predicted"/>
<comment type="caution">
    <text evidence="2">The sequence shown here is derived from an EMBL/GenBank/DDBJ whole genome shotgun (WGS) entry which is preliminary data.</text>
</comment>
<feature type="domain" description="AB hydrolase-1" evidence="1">
    <location>
        <begin position="63"/>
        <end position="146"/>
    </location>
</feature>
<dbReference type="RefSeq" id="WP_310062423.1">
    <property type="nucleotide sequence ID" value="NZ_JAVDVQ010000044.1"/>
</dbReference>
<reference evidence="2 3" key="1">
    <citation type="submission" date="2023-07" db="EMBL/GenBank/DDBJ databases">
        <title>Sorghum-associated microbial communities from plants grown in Nebraska, USA.</title>
        <authorList>
            <person name="Schachtman D."/>
        </authorList>
    </citation>
    <scope>NUCLEOTIDE SEQUENCE [LARGE SCALE GENOMIC DNA]</scope>
    <source>
        <strain evidence="2 3">BE167</strain>
    </source>
</reference>
<evidence type="ECO:0000259" key="1">
    <source>
        <dbReference type="Pfam" id="PF00561"/>
    </source>
</evidence>
<gene>
    <name evidence="2" type="ORF">J2X01_004373</name>
</gene>
<dbReference type="InterPro" id="IPR029058">
    <property type="entry name" value="AB_hydrolase_fold"/>
</dbReference>